<evidence type="ECO:0000256" key="1">
    <source>
        <dbReference type="ARBA" id="ARBA00033748"/>
    </source>
</evidence>
<gene>
    <name evidence="3" type="ORF">G7Y89_g11465</name>
</gene>
<evidence type="ECO:0000313" key="3">
    <source>
        <dbReference type="EMBL" id="KAF4626695.1"/>
    </source>
</evidence>
<protein>
    <recommendedName>
        <fullName evidence="2">Luciferase-like domain-containing protein</fullName>
    </recommendedName>
</protein>
<dbReference type="OrthoDB" id="5561043at2759"/>
<dbReference type="GO" id="GO:0004497">
    <property type="term" value="F:monooxygenase activity"/>
    <property type="evidence" value="ECO:0007669"/>
    <property type="project" value="InterPro"/>
</dbReference>
<dbReference type="InterPro" id="IPR036661">
    <property type="entry name" value="Luciferase-like_sf"/>
</dbReference>
<dbReference type="Proteomes" id="UP000566819">
    <property type="component" value="Unassembled WGS sequence"/>
</dbReference>
<feature type="domain" description="Luciferase-like" evidence="2">
    <location>
        <begin position="54"/>
        <end position="129"/>
    </location>
</feature>
<sequence length="358" mass="39366">MTDHEKTTPNGHQKKQILLNSFDLAAVGHTSIGQWKNPEDKSDTKHILEYWIELAKILPLSAMSSVTKNLSFGITSSTSFEPPFLLAKRFSTLDHMTNGRFAWNIVASWKKSAFRAIGVEEPPENDGRTTTKLTRENKAGADFASRHAEAIFIAGPTPEALRAKVINGRLLAQKVGRNPSGVNFFVTFTPILGHTDEEAQVKKASCEKYNSFIDGLVFFSGVTGIDVSTMDVDEPIAAAQSKEKNKVTSNLDSLERNREKGNVVTPRRLGEGLSVGGIGPLTVGSPKTVADEMERWMEVADLDGFNISHVVSPGSFEDVVELLIPELRRRGLYPGLATTICYGNDKYRIGTDDQQRRG</sequence>
<organism evidence="3 4">
    <name type="scientific">Cudoniella acicularis</name>
    <dbReference type="NCBI Taxonomy" id="354080"/>
    <lineage>
        <taxon>Eukaryota</taxon>
        <taxon>Fungi</taxon>
        <taxon>Dikarya</taxon>
        <taxon>Ascomycota</taxon>
        <taxon>Pezizomycotina</taxon>
        <taxon>Leotiomycetes</taxon>
        <taxon>Helotiales</taxon>
        <taxon>Tricladiaceae</taxon>
        <taxon>Cudoniella</taxon>
    </lineage>
</organism>
<comment type="similarity">
    <text evidence="1">Belongs to the NtaA/SnaA/DszA monooxygenase family.</text>
</comment>
<accession>A0A8H4RD69</accession>
<feature type="domain" description="Luciferase-like" evidence="2">
    <location>
        <begin position="138"/>
        <end position="297"/>
    </location>
</feature>
<reference evidence="3 4" key="1">
    <citation type="submission" date="2020-03" db="EMBL/GenBank/DDBJ databases">
        <title>Draft Genome Sequence of Cudoniella acicularis.</title>
        <authorList>
            <person name="Buettner E."/>
            <person name="Kellner H."/>
        </authorList>
    </citation>
    <scope>NUCLEOTIDE SEQUENCE [LARGE SCALE GENOMIC DNA]</scope>
    <source>
        <strain evidence="3 4">DSM 108380</strain>
    </source>
</reference>
<dbReference type="Pfam" id="PF00296">
    <property type="entry name" value="Bac_luciferase"/>
    <property type="match status" value="2"/>
</dbReference>
<dbReference type="PIRSF" id="PIRSF000337">
    <property type="entry name" value="NTA_MOA"/>
    <property type="match status" value="1"/>
</dbReference>
<dbReference type="PANTHER" id="PTHR30011">
    <property type="entry name" value="ALKANESULFONATE MONOOXYGENASE-RELATED"/>
    <property type="match status" value="1"/>
</dbReference>
<dbReference type="InterPro" id="IPR016215">
    <property type="entry name" value="NTA_MOA"/>
</dbReference>
<dbReference type="EMBL" id="JAAMPI010001103">
    <property type="protein sequence ID" value="KAF4626695.1"/>
    <property type="molecule type" value="Genomic_DNA"/>
</dbReference>
<dbReference type="PANTHER" id="PTHR30011:SF30">
    <property type="entry name" value="XENOBIOTIC COMPOUND MONOOXYGENASE, DSZA FAMILY (AFU_ORTHOLOGUE AFUA_6G01920)"/>
    <property type="match status" value="1"/>
</dbReference>
<dbReference type="Gene3D" id="3.20.20.30">
    <property type="entry name" value="Luciferase-like domain"/>
    <property type="match status" value="2"/>
</dbReference>
<proteinExistence type="inferred from homology"/>
<name>A0A8H4RD69_9HELO</name>
<dbReference type="InterPro" id="IPR011251">
    <property type="entry name" value="Luciferase-like_dom"/>
</dbReference>
<dbReference type="GO" id="GO:0016705">
    <property type="term" value="F:oxidoreductase activity, acting on paired donors, with incorporation or reduction of molecular oxygen"/>
    <property type="evidence" value="ECO:0007669"/>
    <property type="project" value="InterPro"/>
</dbReference>
<dbReference type="SUPFAM" id="SSF51679">
    <property type="entry name" value="Bacterial luciferase-like"/>
    <property type="match status" value="1"/>
</dbReference>
<keyword evidence="4" id="KW-1185">Reference proteome</keyword>
<dbReference type="AlphaFoldDB" id="A0A8H4RD69"/>
<evidence type="ECO:0000259" key="2">
    <source>
        <dbReference type="Pfam" id="PF00296"/>
    </source>
</evidence>
<comment type="caution">
    <text evidence="3">The sequence shown here is derived from an EMBL/GenBank/DDBJ whole genome shotgun (WGS) entry which is preliminary data.</text>
</comment>
<evidence type="ECO:0000313" key="4">
    <source>
        <dbReference type="Proteomes" id="UP000566819"/>
    </source>
</evidence>
<dbReference type="InterPro" id="IPR051260">
    <property type="entry name" value="Diverse_substr_monoxygenases"/>
</dbReference>